<proteinExistence type="predicted"/>
<feature type="region of interest" description="Disordered" evidence="1">
    <location>
        <begin position="21"/>
        <end position="44"/>
    </location>
</feature>
<dbReference type="KEGG" id="rsx:RhiXN_12253"/>
<reference evidence="2" key="1">
    <citation type="submission" date="2020-05" db="EMBL/GenBank/DDBJ databases">
        <title>Evolutionary and genomic comparisons of hybrid uninucleate and nonhybrid Rhizoctonia fungi.</title>
        <authorList>
            <person name="Li C."/>
            <person name="Chen X."/>
        </authorList>
    </citation>
    <scope>NUCLEOTIDE SEQUENCE</scope>
    <source>
        <strain evidence="2">AG-1 IA</strain>
    </source>
</reference>
<evidence type="ECO:0000256" key="1">
    <source>
        <dbReference type="SAM" id="MobiDB-lite"/>
    </source>
</evidence>
<dbReference type="Proteomes" id="UP000650533">
    <property type="component" value="Chromosome 15"/>
</dbReference>
<gene>
    <name evidence="2" type="ORF">RhiXN_12253</name>
</gene>
<dbReference type="GeneID" id="67034531"/>
<sequence>MGINSLVSAIKIDNTHCKNKENCPKKQPAKSLAPMATSTSTTTTHRVQISKDLNYITPEERDCCCASGLCVKCGQKAHGIKQSPHRWKATIKETAKVAKDSELGKD</sequence>
<accession>A0A8H8T379</accession>
<organism evidence="2 3">
    <name type="scientific">Rhizoctonia solani</name>
    <dbReference type="NCBI Taxonomy" id="456999"/>
    <lineage>
        <taxon>Eukaryota</taxon>
        <taxon>Fungi</taxon>
        <taxon>Dikarya</taxon>
        <taxon>Basidiomycota</taxon>
        <taxon>Agaricomycotina</taxon>
        <taxon>Agaricomycetes</taxon>
        <taxon>Cantharellales</taxon>
        <taxon>Ceratobasidiaceae</taxon>
        <taxon>Rhizoctonia</taxon>
    </lineage>
</organism>
<dbReference type="AlphaFoldDB" id="A0A8H8T379"/>
<dbReference type="EMBL" id="CP059672">
    <property type="protein sequence ID" value="QRW26592.1"/>
    <property type="molecule type" value="Genomic_DNA"/>
</dbReference>
<protein>
    <submittedName>
        <fullName evidence="2">Retrotransposon-derived protein PEG10</fullName>
    </submittedName>
</protein>
<dbReference type="RefSeq" id="XP_043186829.1">
    <property type="nucleotide sequence ID" value="XM_043332068.1"/>
</dbReference>
<evidence type="ECO:0000313" key="3">
    <source>
        <dbReference type="Proteomes" id="UP000650533"/>
    </source>
</evidence>
<name>A0A8H8T379_9AGAM</name>
<evidence type="ECO:0000313" key="2">
    <source>
        <dbReference type="EMBL" id="QRW26592.1"/>
    </source>
</evidence>